<dbReference type="PRINTS" id="PR01550">
    <property type="entry name" value="TOP6AFAMILY"/>
</dbReference>
<dbReference type="EC" id="5.6.2.2" evidence="4"/>
<keyword evidence="15" id="KW-1185">Reference proteome</keyword>
<reference evidence="14 15" key="1">
    <citation type="journal article" date="2012" name="BMC Genomics">
        <title>Sequencing the genome of Marssonina brunnea reveals fungus-poplar co-evolution.</title>
        <authorList>
            <person name="Zhu S."/>
            <person name="Cao Y.-Z."/>
            <person name="Jiang C."/>
            <person name="Tan B.-Y."/>
            <person name="Wang Z."/>
            <person name="Feng S."/>
            <person name="Zhang L."/>
            <person name="Su X.-H."/>
            <person name="Brejova B."/>
            <person name="Vinar T."/>
            <person name="Xu M."/>
            <person name="Wang M.-X."/>
            <person name="Zhang S.-G."/>
            <person name="Huang M.-R."/>
            <person name="Wu R."/>
            <person name="Zhou Y."/>
        </authorList>
    </citation>
    <scope>NUCLEOTIDE SEQUENCE [LARGE SCALE GENOMIC DNA]</scope>
    <source>
        <strain evidence="14 15">MB_m1</strain>
    </source>
</reference>
<dbReference type="Proteomes" id="UP000006753">
    <property type="component" value="Unassembled WGS sequence"/>
</dbReference>
<evidence type="ECO:0000256" key="2">
    <source>
        <dbReference type="ARBA" id="ARBA00001946"/>
    </source>
</evidence>
<dbReference type="InterPro" id="IPR002815">
    <property type="entry name" value="Spo11/TopoVI_A"/>
</dbReference>
<dbReference type="STRING" id="1072389.K1XEX7"/>
<evidence type="ECO:0000256" key="3">
    <source>
        <dbReference type="ARBA" id="ARBA00006559"/>
    </source>
</evidence>
<evidence type="ECO:0000313" key="15">
    <source>
        <dbReference type="Proteomes" id="UP000006753"/>
    </source>
</evidence>
<evidence type="ECO:0000256" key="5">
    <source>
        <dbReference type="ARBA" id="ARBA00022723"/>
    </source>
</evidence>
<evidence type="ECO:0000256" key="10">
    <source>
        <dbReference type="PROSITE-ProRule" id="PRU01385"/>
    </source>
</evidence>
<gene>
    <name evidence="14" type="ORF">MBM_02695</name>
</gene>
<evidence type="ECO:0000256" key="1">
    <source>
        <dbReference type="ARBA" id="ARBA00000185"/>
    </source>
</evidence>
<feature type="domain" description="Topoisomerase 6 subunit A/Spo11 TOPRIM" evidence="13">
    <location>
        <begin position="256"/>
        <end position="412"/>
    </location>
</feature>
<keyword evidence="7 10" id="KW-0799">Topoisomerase</keyword>
<dbReference type="GO" id="GO:0042138">
    <property type="term" value="P:meiotic DNA double-strand break formation"/>
    <property type="evidence" value="ECO:0007669"/>
    <property type="project" value="TreeGrafter"/>
</dbReference>
<dbReference type="GO" id="GO:0046872">
    <property type="term" value="F:metal ion binding"/>
    <property type="evidence" value="ECO:0007669"/>
    <property type="project" value="UniProtKB-KW"/>
</dbReference>
<evidence type="ECO:0000313" key="14">
    <source>
        <dbReference type="EMBL" id="EKD19458.1"/>
    </source>
</evidence>
<dbReference type="Pfam" id="PF21180">
    <property type="entry name" value="TOP6A-Spo11_Toprim"/>
    <property type="match status" value="1"/>
</dbReference>
<feature type="domain" description="Spo11/DNA topoisomerase VI subunit A N-terminal" evidence="12">
    <location>
        <begin position="187"/>
        <end position="222"/>
    </location>
</feature>
<dbReference type="GO" id="GO:0000706">
    <property type="term" value="P:meiotic DNA double-strand break processing"/>
    <property type="evidence" value="ECO:0007669"/>
    <property type="project" value="TreeGrafter"/>
</dbReference>
<dbReference type="HOGENOM" id="CLU_037229_0_0_1"/>
<keyword evidence="6" id="KW-0460">Magnesium</keyword>
<dbReference type="Pfam" id="PF04406">
    <property type="entry name" value="TP6A_N"/>
    <property type="match status" value="1"/>
</dbReference>
<dbReference type="InterPro" id="IPR034136">
    <property type="entry name" value="TOPRIM_Topo6A/Spo11"/>
</dbReference>
<evidence type="ECO:0000256" key="6">
    <source>
        <dbReference type="ARBA" id="ARBA00022842"/>
    </source>
</evidence>
<dbReference type="EMBL" id="JH921431">
    <property type="protein sequence ID" value="EKD19458.1"/>
    <property type="molecule type" value="Genomic_DNA"/>
</dbReference>
<organism evidence="14 15">
    <name type="scientific">Marssonina brunnea f. sp. multigermtubi (strain MB_m1)</name>
    <name type="common">Marssonina leaf spot fungus</name>
    <dbReference type="NCBI Taxonomy" id="1072389"/>
    <lineage>
        <taxon>Eukaryota</taxon>
        <taxon>Fungi</taxon>
        <taxon>Dikarya</taxon>
        <taxon>Ascomycota</taxon>
        <taxon>Pezizomycotina</taxon>
        <taxon>Leotiomycetes</taxon>
        <taxon>Helotiales</taxon>
        <taxon>Drepanopezizaceae</taxon>
        <taxon>Drepanopeziza</taxon>
    </lineage>
</organism>
<dbReference type="PROSITE" id="PS52041">
    <property type="entry name" value="TOPO_IIB"/>
    <property type="match status" value="1"/>
</dbReference>
<proteinExistence type="inferred from homology"/>
<dbReference type="SUPFAM" id="SSF56726">
    <property type="entry name" value="DNA topoisomerase IV, alpha subunit"/>
    <property type="match status" value="1"/>
</dbReference>
<dbReference type="Gene3D" id="1.10.10.10">
    <property type="entry name" value="Winged helix-like DNA-binding domain superfamily/Winged helix DNA-binding domain"/>
    <property type="match status" value="1"/>
</dbReference>
<feature type="compositionally biased region" description="Basic residues" evidence="11">
    <location>
        <begin position="89"/>
        <end position="103"/>
    </location>
</feature>
<feature type="region of interest" description="Disordered" evidence="11">
    <location>
        <begin position="88"/>
        <end position="124"/>
    </location>
</feature>
<dbReference type="InterPro" id="IPR036078">
    <property type="entry name" value="Spo11/TopoVI_A_sf"/>
</dbReference>
<evidence type="ECO:0000259" key="12">
    <source>
        <dbReference type="Pfam" id="PF04406"/>
    </source>
</evidence>
<name>K1XEX7_MARBU</name>
<feature type="active site" description="O-(5'-phospho-DNA)-tyrosine intermediate" evidence="10">
    <location>
        <position position="165"/>
    </location>
</feature>
<comment type="similarity">
    <text evidence="3 10">Belongs to the TOP6A family.</text>
</comment>
<evidence type="ECO:0000256" key="8">
    <source>
        <dbReference type="ARBA" id="ARBA00023125"/>
    </source>
</evidence>
<dbReference type="eggNOG" id="KOG2795">
    <property type="taxonomic scope" value="Eukaryota"/>
</dbReference>
<evidence type="ECO:0000259" key="13">
    <source>
        <dbReference type="Pfam" id="PF21180"/>
    </source>
</evidence>
<accession>K1XEX7</accession>
<dbReference type="GO" id="GO:0000228">
    <property type="term" value="C:nuclear chromosome"/>
    <property type="evidence" value="ECO:0007669"/>
    <property type="project" value="TreeGrafter"/>
</dbReference>
<evidence type="ECO:0000256" key="7">
    <source>
        <dbReference type="ARBA" id="ARBA00023029"/>
    </source>
</evidence>
<evidence type="ECO:0000256" key="9">
    <source>
        <dbReference type="ARBA" id="ARBA00023235"/>
    </source>
</evidence>
<comment type="catalytic activity">
    <reaction evidence="1 10">
        <text>ATP-dependent breakage, passage and rejoining of double-stranded DNA.</text>
        <dbReference type="EC" id="5.6.2.2"/>
    </reaction>
</comment>
<keyword evidence="8 10" id="KW-0238">DNA-binding</keyword>
<dbReference type="AlphaFoldDB" id="K1XEX7"/>
<dbReference type="KEGG" id="mbe:MBM_02695"/>
<dbReference type="InterPro" id="IPR036388">
    <property type="entry name" value="WH-like_DNA-bd_sf"/>
</dbReference>
<dbReference type="GO" id="GO:0003677">
    <property type="term" value="F:DNA binding"/>
    <property type="evidence" value="ECO:0007669"/>
    <property type="project" value="UniProtKB-UniRule"/>
</dbReference>
<sequence>MDIDLVAGYVQGSPNRGSLLSNSPHRHRLTTAADGDNDRQVPSQVHVHVTRASKSNQLGLVISKIEDIFESITDCLLDEKKELVIQLKSRSKSKSKSKSKSHKPQCEQDDDDGDGDGEREKSRMITFPSKNAKEAWKFTALLRILELSHEALVTGIVTTKRLNAYMSLDCSIDAYYYPLPFQIPKIDIYYREPELFMKQAVVDRYVDDIAYTFGVNRDALNVMSQSLTSPPSQRQGLLIPNPSEISTIQFLDVRWILVIEKEATFRTLASAQYWQSSLAGRGILLTAKGYPDIQTRQFLHLLSTCHPSIAILALVDFDPDGIGIMATYKHGSQSLAHEQDLAVPSVRWLGVRSGDIGAVGVGEGEPGLLRLSARDRRVAVRMLERGGQVDAEWMRELRVMLVLNVKAEIQILGGGGRLAEWLDEKLLDAV</sequence>
<dbReference type="InterPro" id="IPR013049">
    <property type="entry name" value="Spo11/TopoVI_A_N"/>
</dbReference>
<dbReference type="PANTHER" id="PTHR10848:SF0">
    <property type="entry name" value="MEIOTIC RECOMBINATION PROTEIN SPO11"/>
    <property type="match status" value="1"/>
</dbReference>
<dbReference type="GO" id="GO:0003918">
    <property type="term" value="F:DNA topoisomerase type II (double strand cut, ATP-hydrolyzing) activity"/>
    <property type="evidence" value="ECO:0007669"/>
    <property type="project" value="UniProtKB-UniRule"/>
</dbReference>
<dbReference type="Gene3D" id="3.40.1360.10">
    <property type="match status" value="1"/>
</dbReference>
<dbReference type="CDD" id="cd00223">
    <property type="entry name" value="TOPRIM_TopoIIB_SPO"/>
    <property type="match status" value="1"/>
</dbReference>
<dbReference type="InParanoid" id="K1XEX7"/>
<dbReference type="GO" id="GO:0005524">
    <property type="term" value="F:ATP binding"/>
    <property type="evidence" value="ECO:0007669"/>
    <property type="project" value="InterPro"/>
</dbReference>
<dbReference type="PANTHER" id="PTHR10848">
    <property type="entry name" value="MEIOTIC RECOMBINATION PROTEIN SPO11"/>
    <property type="match status" value="1"/>
</dbReference>
<dbReference type="OMA" id="IYYLDPV"/>
<comment type="cofactor">
    <cofactor evidence="2">
        <name>Mg(2+)</name>
        <dbReference type="ChEBI" id="CHEBI:18420"/>
    </cofactor>
</comment>
<dbReference type="GO" id="GO:0007131">
    <property type="term" value="P:reciprocal meiotic recombination"/>
    <property type="evidence" value="ECO:0007669"/>
    <property type="project" value="TreeGrafter"/>
</dbReference>
<evidence type="ECO:0000256" key="11">
    <source>
        <dbReference type="SAM" id="MobiDB-lite"/>
    </source>
</evidence>
<keyword evidence="9 10" id="KW-0413">Isomerase</keyword>
<evidence type="ECO:0000256" key="4">
    <source>
        <dbReference type="ARBA" id="ARBA00012895"/>
    </source>
</evidence>
<keyword evidence="5" id="KW-0479">Metal-binding</keyword>
<dbReference type="OrthoDB" id="5377392at2759"/>
<protein>
    <recommendedName>
        <fullName evidence="4">DNA topoisomerase (ATP-hydrolyzing)</fullName>
        <ecNumber evidence="4">5.6.2.2</ecNumber>
    </recommendedName>
</protein>